<dbReference type="InterPro" id="IPR020588">
    <property type="entry name" value="RecA_ATP-bd"/>
</dbReference>
<gene>
    <name evidence="12 13" type="primary">LOC105433113</name>
</gene>
<evidence type="ECO:0000256" key="1">
    <source>
        <dbReference type="ARBA" id="ARBA00004123"/>
    </source>
</evidence>
<evidence type="ECO:0000256" key="9">
    <source>
        <dbReference type="ARBA" id="ARBA00023242"/>
    </source>
</evidence>
<feature type="domain" description="RecA family profile 1" evidence="10">
    <location>
        <begin position="76"/>
        <end position="254"/>
    </location>
</feature>
<dbReference type="GO" id="GO:0005657">
    <property type="term" value="C:replication fork"/>
    <property type="evidence" value="ECO:0007669"/>
    <property type="project" value="TreeGrafter"/>
</dbReference>
<dbReference type="GO" id="GO:0005815">
    <property type="term" value="C:microtubule organizing center"/>
    <property type="evidence" value="ECO:0007669"/>
    <property type="project" value="TreeGrafter"/>
</dbReference>
<dbReference type="GO" id="GO:0140664">
    <property type="term" value="F:ATP-dependent DNA damage sensor activity"/>
    <property type="evidence" value="ECO:0007669"/>
    <property type="project" value="InterPro"/>
</dbReference>
<protein>
    <submittedName>
        <fullName evidence="12 13">DNA repair protein RAD51 homolog 4</fullName>
    </submittedName>
</protein>
<dbReference type="InterPro" id="IPR027417">
    <property type="entry name" value="P-loop_NTPase"/>
</dbReference>
<dbReference type="PANTHER" id="PTHR46457:SF1">
    <property type="entry name" value="DNA REPAIR PROTEIN RAD51 HOMOLOG 4"/>
    <property type="match status" value="1"/>
</dbReference>
<dbReference type="InterPro" id="IPR048943">
    <property type="entry name" value="RAD51D_N"/>
</dbReference>
<dbReference type="GO" id="GO:0042148">
    <property type="term" value="P:DNA strand invasion"/>
    <property type="evidence" value="ECO:0007669"/>
    <property type="project" value="TreeGrafter"/>
</dbReference>
<name>A0A6I9WVC6_9HYME</name>
<keyword evidence="6" id="KW-0238">DNA-binding</keyword>
<evidence type="ECO:0000313" key="11">
    <source>
        <dbReference type="Proteomes" id="UP000504615"/>
    </source>
</evidence>
<dbReference type="KEGG" id="pbar:105433113"/>
<comment type="subcellular location">
    <subcellularLocation>
        <location evidence="1">Nucleus</location>
    </subcellularLocation>
</comment>
<dbReference type="InterPro" id="IPR051988">
    <property type="entry name" value="HRR_RAD51_Paralog"/>
</dbReference>
<keyword evidence="7" id="KW-0233">DNA recombination</keyword>
<dbReference type="PANTHER" id="PTHR46457">
    <property type="entry name" value="DNA REPAIR PROTEIN RAD51 HOMOLOG 4"/>
    <property type="match status" value="1"/>
</dbReference>
<dbReference type="CTD" id="5892"/>
<keyword evidence="3" id="KW-0547">Nucleotide-binding</keyword>
<evidence type="ECO:0000313" key="13">
    <source>
        <dbReference type="RefSeq" id="XP_011646549.1"/>
    </source>
</evidence>
<dbReference type="CDD" id="cd19489">
    <property type="entry name" value="Rad51D"/>
    <property type="match status" value="1"/>
</dbReference>
<dbReference type="GO" id="GO:0000723">
    <property type="term" value="P:telomere maintenance"/>
    <property type="evidence" value="ECO:0007669"/>
    <property type="project" value="TreeGrafter"/>
</dbReference>
<keyword evidence="11" id="KW-1185">Reference proteome</keyword>
<evidence type="ECO:0000259" key="10">
    <source>
        <dbReference type="PROSITE" id="PS50162"/>
    </source>
</evidence>
<dbReference type="RefSeq" id="XP_011646549.1">
    <property type="nucleotide sequence ID" value="XM_011648247.2"/>
</dbReference>
<evidence type="ECO:0000256" key="3">
    <source>
        <dbReference type="ARBA" id="ARBA00022741"/>
    </source>
</evidence>
<dbReference type="AlphaFoldDB" id="A0A6I9WVC6"/>
<evidence type="ECO:0000256" key="4">
    <source>
        <dbReference type="ARBA" id="ARBA00022763"/>
    </source>
</evidence>
<evidence type="ECO:0000256" key="7">
    <source>
        <dbReference type="ARBA" id="ARBA00023172"/>
    </source>
</evidence>
<keyword evidence="9" id="KW-0539">Nucleus</keyword>
<dbReference type="GO" id="GO:0000400">
    <property type="term" value="F:four-way junction DNA binding"/>
    <property type="evidence" value="ECO:0007669"/>
    <property type="project" value="TreeGrafter"/>
</dbReference>
<evidence type="ECO:0000256" key="5">
    <source>
        <dbReference type="ARBA" id="ARBA00022840"/>
    </source>
</evidence>
<comment type="similarity">
    <text evidence="2">Belongs to the RecA family. RAD51 subfamily.</text>
</comment>
<keyword evidence="5" id="KW-0067">ATP-binding</keyword>
<dbReference type="Proteomes" id="UP000504615">
    <property type="component" value="Unplaced"/>
</dbReference>
<dbReference type="OrthoDB" id="336321at2759"/>
<dbReference type="GO" id="GO:0003697">
    <property type="term" value="F:single-stranded DNA binding"/>
    <property type="evidence" value="ECO:0007669"/>
    <property type="project" value="TreeGrafter"/>
</dbReference>
<keyword evidence="8" id="KW-0234">DNA repair</keyword>
<sequence>MVRLSANIHPYLTEIVTEDLRRRNVKSTVDFIAMDPIKLASFTGLTHTDILQIKQHILKKFNGIKRNAMQLFVMKRSHIIPTNITCLDELLKGGLYLGQLCELCGPSSCGKTQLCLTIAANVANRSDAVVWYFDTKKDFSRLRYEEIMRARNFTSKVIEDALKCTKVCQVRSPHELIQALRQLLTLCKTEQNDAPLEGRKFYLIIIDSLPAVIFKVTRNAQQDLETTYELDDLAEICRFFTRECQAVVITVNLITRWNSPEQTNSADITPALGKYWMRVPATRLLITRLYGEIRRIKVWKDLRLNENSFCTVTVNDVGVTSQ</sequence>
<dbReference type="GO" id="GO:0000724">
    <property type="term" value="P:double-strand break repair via homologous recombination"/>
    <property type="evidence" value="ECO:0007669"/>
    <property type="project" value="TreeGrafter"/>
</dbReference>
<evidence type="ECO:0000256" key="2">
    <source>
        <dbReference type="ARBA" id="ARBA00007095"/>
    </source>
</evidence>
<evidence type="ECO:0000313" key="12">
    <source>
        <dbReference type="RefSeq" id="XP_011646548.1"/>
    </source>
</evidence>
<proteinExistence type="inferred from homology"/>
<dbReference type="PROSITE" id="PS50162">
    <property type="entry name" value="RECA_2"/>
    <property type="match status" value="1"/>
</dbReference>
<keyword evidence="4" id="KW-0227">DNA damage</keyword>
<evidence type="ECO:0000256" key="8">
    <source>
        <dbReference type="ARBA" id="ARBA00023204"/>
    </source>
</evidence>
<dbReference type="InterPro" id="IPR013632">
    <property type="entry name" value="Rad51_C"/>
</dbReference>
<dbReference type="GeneID" id="105433113"/>
<dbReference type="GO" id="GO:0007131">
    <property type="term" value="P:reciprocal meiotic recombination"/>
    <property type="evidence" value="ECO:0007669"/>
    <property type="project" value="TreeGrafter"/>
</dbReference>
<dbReference type="Gene3D" id="3.40.50.300">
    <property type="entry name" value="P-loop containing nucleotide triphosphate hydrolases"/>
    <property type="match status" value="1"/>
</dbReference>
<dbReference type="SUPFAM" id="SSF52540">
    <property type="entry name" value="P-loop containing nucleoside triphosphate hydrolases"/>
    <property type="match status" value="1"/>
</dbReference>
<reference evidence="12 13" key="1">
    <citation type="submission" date="2025-04" db="UniProtKB">
        <authorList>
            <consortium name="RefSeq"/>
        </authorList>
    </citation>
    <scope>IDENTIFICATION</scope>
</reference>
<organism evidence="11 13">
    <name type="scientific">Pogonomyrmex barbatus</name>
    <name type="common">red harvester ant</name>
    <dbReference type="NCBI Taxonomy" id="144034"/>
    <lineage>
        <taxon>Eukaryota</taxon>
        <taxon>Metazoa</taxon>
        <taxon>Ecdysozoa</taxon>
        <taxon>Arthropoda</taxon>
        <taxon>Hexapoda</taxon>
        <taxon>Insecta</taxon>
        <taxon>Pterygota</taxon>
        <taxon>Neoptera</taxon>
        <taxon>Endopterygota</taxon>
        <taxon>Hymenoptera</taxon>
        <taxon>Apocrita</taxon>
        <taxon>Aculeata</taxon>
        <taxon>Formicoidea</taxon>
        <taxon>Formicidae</taxon>
        <taxon>Myrmicinae</taxon>
        <taxon>Pogonomyrmex</taxon>
    </lineage>
</organism>
<dbReference type="InterPro" id="IPR047323">
    <property type="entry name" value="Rad51D_C"/>
</dbReference>
<evidence type="ECO:0000256" key="6">
    <source>
        <dbReference type="ARBA" id="ARBA00023125"/>
    </source>
</evidence>
<dbReference type="GO" id="GO:0005524">
    <property type="term" value="F:ATP binding"/>
    <property type="evidence" value="ECO:0007669"/>
    <property type="project" value="UniProtKB-KW"/>
</dbReference>
<dbReference type="Pfam" id="PF21794">
    <property type="entry name" value="RAD51D_N"/>
    <property type="match status" value="1"/>
</dbReference>
<dbReference type="Pfam" id="PF08423">
    <property type="entry name" value="Rad51"/>
    <property type="match status" value="1"/>
</dbReference>
<accession>A0A6I9WVC6</accession>
<dbReference type="GO" id="GO:0033063">
    <property type="term" value="C:Rad51B-Rad51C-Rad51D-XRCC2 complex"/>
    <property type="evidence" value="ECO:0007669"/>
    <property type="project" value="TreeGrafter"/>
</dbReference>
<dbReference type="RefSeq" id="XP_011646548.1">
    <property type="nucleotide sequence ID" value="XM_011648246.1"/>
</dbReference>